<dbReference type="AlphaFoldDB" id="A0A8H6RC67"/>
<reference evidence="2" key="1">
    <citation type="submission" date="2020-04" db="EMBL/GenBank/DDBJ databases">
        <title>Draft genome resource of the tomato pathogen Pseudocercospora fuligena.</title>
        <authorList>
            <person name="Zaccaron A."/>
        </authorList>
    </citation>
    <scope>NUCLEOTIDE SEQUENCE</scope>
    <source>
        <strain evidence="2">PF001</strain>
    </source>
</reference>
<dbReference type="Proteomes" id="UP000660729">
    <property type="component" value="Unassembled WGS sequence"/>
</dbReference>
<proteinExistence type="predicted"/>
<keyword evidence="3" id="KW-1185">Reference proteome</keyword>
<evidence type="ECO:0000313" key="3">
    <source>
        <dbReference type="Proteomes" id="UP000660729"/>
    </source>
</evidence>
<organism evidence="2 3">
    <name type="scientific">Pseudocercospora fuligena</name>
    <dbReference type="NCBI Taxonomy" id="685502"/>
    <lineage>
        <taxon>Eukaryota</taxon>
        <taxon>Fungi</taxon>
        <taxon>Dikarya</taxon>
        <taxon>Ascomycota</taxon>
        <taxon>Pezizomycotina</taxon>
        <taxon>Dothideomycetes</taxon>
        <taxon>Dothideomycetidae</taxon>
        <taxon>Mycosphaerellales</taxon>
        <taxon>Mycosphaerellaceae</taxon>
        <taxon>Pseudocercospora</taxon>
    </lineage>
</organism>
<feature type="region of interest" description="Disordered" evidence="1">
    <location>
        <begin position="1"/>
        <end position="50"/>
    </location>
</feature>
<sequence>MESGNAGLVTVDNHLVSQKNARSALPPTVAPEDADTESDSGSEASSIDPGDFAMLSKFMDMDPNRTVTDEQAKEAFKRMKKTPLHKMPPASRELFEDMKADGVDLSGGFMAMLRHEIRKHSGLTTAHQQELMKTTTLEDYNRLFKKFHDDESSDEPKANSSDRSLAVDTPLETISQTPIIGKKHWLTTGPKNKQEWSQYAEARRRGKMIIDGEEFTMNFSLQTTFNPTQMSAAEREALVDKHLARAMELNSTFK</sequence>
<name>A0A8H6RC67_9PEZI</name>
<feature type="compositionally biased region" description="Basic and acidic residues" evidence="1">
    <location>
        <begin position="148"/>
        <end position="157"/>
    </location>
</feature>
<gene>
    <name evidence="2" type="ORF">HII31_10898</name>
</gene>
<feature type="region of interest" description="Disordered" evidence="1">
    <location>
        <begin position="148"/>
        <end position="170"/>
    </location>
</feature>
<accession>A0A8H6RC67</accession>
<evidence type="ECO:0000256" key="1">
    <source>
        <dbReference type="SAM" id="MobiDB-lite"/>
    </source>
</evidence>
<evidence type="ECO:0000313" key="2">
    <source>
        <dbReference type="EMBL" id="KAF7187762.1"/>
    </source>
</evidence>
<dbReference type="EMBL" id="JABCIY010000222">
    <property type="protein sequence ID" value="KAF7187762.1"/>
    <property type="molecule type" value="Genomic_DNA"/>
</dbReference>
<comment type="caution">
    <text evidence="2">The sequence shown here is derived from an EMBL/GenBank/DDBJ whole genome shotgun (WGS) entry which is preliminary data.</text>
</comment>
<protein>
    <submittedName>
        <fullName evidence="2">Uncharacterized protein</fullName>
    </submittedName>
</protein>